<proteinExistence type="predicted"/>
<organism evidence="1">
    <name type="scientific">Anguilla anguilla</name>
    <name type="common">European freshwater eel</name>
    <name type="synonym">Muraena anguilla</name>
    <dbReference type="NCBI Taxonomy" id="7936"/>
    <lineage>
        <taxon>Eukaryota</taxon>
        <taxon>Metazoa</taxon>
        <taxon>Chordata</taxon>
        <taxon>Craniata</taxon>
        <taxon>Vertebrata</taxon>
        <taxon>Euteleostomi</taxon>
        <taxon>Actinopterygii</taxon>
        <taxon>Neopterygii</taxon>
        <taxon>Teleostei</taxon>
        <taxon>Anguilliformes</taxon>
        <taxon>Anguillidae</taxon>
        <taxon>Anguilla</taxon>
    </lineage>
</organism>
<sequence>MSTEEKQPI</sequence>
<evidence type="ECO:0000313" key="1">
    <source>
        <dbReference type="EMBL" id="JAH57555.1"/>
    </source>
</evidence>
<reference evidence="1" key="1">
    <citation type="submission" date="2014-11" db="EMBL/GenBank/DDBJ databases">
        <authorList>
            <person name="Amaro Gonzalez C."/>
        </authorList>
    </citation>
    <scope>NUCLEOTIDE SEQUENCE</scope>
</reference>
<accession>A0A0E9TXA1</accession>
<reference evidence="1" key="2">
    <citation type="journal article" date="2015" name="Fish Shellfish Immunol.">
        <title>Early steps in the European eel (Anguilla anguilla)-Vibrio vulnificus interaction in the gills: Role of the RtxA13 toxin.</title>
        <authorList>
            <person name="Callol A."/>
            <person name="Pajuelo D."/>
            <person name="Ebbesson L."/>
            <person name="Teles M."/>
            <person name="MacKenzie S."/>
            <person name="Amaro C."/>
        </authorList>
    </citation>
    <scope>NUCLEOTIDE SEQUENCE</scope>
</reference>
<name>A0A0E9TXA1_ANGAN</name>
<dbReference type="EMBL" id="GBXM01051022">
    <property type="protein sequence ID" value="JAH57555.1"/>
    <property type="molecule type" value="Transcribed_RNA"/>
</dbReference>
<protein>
    <submittedName>
        <fullName evidence="1">Uncharacterized protein</fullName>
    </submittedName>
</protein>